<evidence type="ECO:0000256" key="6">
    <source>
        <dbReference type="SAM" id="Phobius"/>
    </source>
</evidence>
<dbReference type="GO" id="GO:0005886">
    <property type="term" value="C:plasma membrane"/>
    <property type="evidence" value="ECO:0007669"/>
    <property type="project" value="TreeGrafter"/>
</dbReference>
<feature type="transmembrane region" description="Helical" evidence="6">
    <location>
        <begin position="412"/>
        <end position="436"/>
    </location>
</feature>
<feature type="transmembrane region" description="Helical" evidence="6">
    <location>
        <begin position="623"/>
        <end position="646"/>
    </location>
</feature>
<feature type="transmembrane region" description="Helical" evidence="6">
    <location>
        <begin position="539"/>
        <end position="559"/>
    </location>
</feature>
<dbReference type="SUPFAM" id="SSF103473">
    <property type="entry name" value="MFS general substrate transporter"/>
    <property type="match status" value="1"/>
</dbReference>
<accession>A0A093UYB1</accession>
<dbReference type="PRINTS" id="PR01036">
    <property type="entry name" value="TCRTETB"/>
</dbReference>
<dbReference type="InterPro" id="IPR036259">
    <property type="entry name" value="MFS_trans_sf"/>
</dbReference>
<protein>
    <submittedName>
        <fullName evidence="8">Putative MFS-type transporter</fullName>
    </submittedName>
</protein>
<dbReference type="PROSITE" id="PS50850">
    <property type="entry name" value="MFS"/>
    <property type="match status" value="1"/>
</dbReference>
<dbReference type="PANTHER" id="PTHR23501">
    <property type="entry name" value="MAJOR FACILITATOR SUPERFAMILY"/>
    <property type="match status" value="1"/>
</dbReference>
<dbReference type="Gene3D" id="1.20.1720.10">
    <property type="entry name" value="Multidrug resistance protein D"/>
    <property type="match status" value="1"/>
</dbReference>
<dbReference type="Pfam" id="PF07690">
    <property type="entry name" value="MFS_1"/>
    <property type="match status" value="1"/>
</dbReference>
<comment type="subcellular location">
    <subcellularLocation>
        <location evidence="1">Membrane</location>
        <topology evidence="1">Multi-pass membrane protein</topology>
    </subcellularLocation>
</comment>
<dbReference type="HOGENOM" id="CLU_000960_22_0_1"/>
<feature type="transmembrane region" description="Helical" evidence="6">
    <location>
        <begin position="217"/>
        <end position="237"/>
    </location>
</feature>
<evidence type="ECO:0000256" key="1">
    <source>
        <dbReference type="ARBA" id="ARBA00004141"/>
    </source>
</evidence>
<feature type="compositionally biased region" description="Polar residues" evidence="5">
    <location>
        <begin position="101"/>
        <end position="114"/>
    </location>
</feature>
<keyword evidence="3 6" id="KW-1133">Transmembrane helix</keyword>
<feature type="compositionally biased region" description="Basic and acidic residues" evidence="5">
    <location>
        <begin position="36"/>
        <end position="48"/>
    </location>
</feature>
<feature type="region of interest" description="Disordered" evidence="5">
    <location>
        <begin position="101"/>
        <end position="142"/>
    </location>
</feature>
<dbReference type="GO" id="GO:0022857">
    <property type="term" value="F:transmembrane transporter activity"/>
    <property type="evidence" value="ECO:0007669"/>
    <property type="project" value="InterPro"/>
</dbReference>
<feature type="transmembrane region" description="Helical" evidence="6">
    <location>
        <begin position="508"/>
        <end position="527"/>
    </location>
</feature>
<evidence type="ECO:0000259" key="7">
    <source>
        <dbReference type="PROSITE" id="PS50850"/>
    </source>
</evidence>
<dbReference type="PANTHER" id="PTHR23501:SF156">
    <property type="entry name" value="TRANSPORTER, PUTATIVE-RELATED"/>
    <property type="match status" value="1"/>
</dbReference>
<proteinExistence type="predicted"/>
<keyword evidence="4 6" id="KW-0472">Membrane</keyword>
<evidence type="ECO:0000256" key="3">
    <source>
        <dbReference type="ARBA" id="ARBA00022989"/>
    </source>
</evidence>
<dbReference type="eggNOG" id="KOG0254">
    <property type="taxonomic scope" value="Eukaryota"/>
</dbReference>
<feature type="transmembrane region" description="Helical" evidence="6">
    <location>
        <begin position="479"/>
        <end position="496"/>
    </location>
</feature>
<evidence type="ECO:0000256" key="2">
    <source>
        <dbReference type="ARBA" id="ARBA00022692"/>
    </source>
</evidence>
<dbReference type="Gene3D" id="1.20.1250.20">
    <property type="entry name" value="MFS general substrate transporter like domains"/>
    <property type="match status" value="1"/>
</dbReference>
<feature type="transmembrane region" description="Helical" evidence="6">
    <location>
        <begin position="306"/>
        <end position="328"/>
    </location>
</feature>
<dbReference type="EMBL" id="JPOX01000024">
    <property type="protein sequence ID" value="KFX45277.1"/>
    <property type="molecule type" value="Genomic_DNA"/>
</dbReference>
<feature type="transmembrane region" description="Helical" evidence="6">
    <location>
        <begin position="275"/>
        <end position="294"/>
    </location>
</feature>
<gene>
    <name evidence="8" type="ORF">GQ26_0241180</name>
</gene>
<feature type="compositionally biased region" description="Polar residues" evidence="5">
    <location>
        <begin position="121"/>
        <end position="132"/>
    </location>
</feature>
<feature type="transmembrane region" description="Helical" evidence="6">
    <location>
        <begin position="186"/>
        <end position="205"/>
    </location>
</feature>
<feature type="transmembrane region" description="Helical" evidence="6">
    <location>
        <begin position="149"/>
        <end position="174"/>
    </location>
</feature>
<reference evidence="8" key="1">
    <citation type="journal article" date="2014" name="PLoS Genet.">
        <title>Signature Gene Expression Reveals Novel Clues to the Molecular Mechanisms of Dimorphic Transition in Penicillium marneffei.</title>
        <authorList>
            <person name="Yang E."/>
            <person name="Wang G."/>
            <person name="Cai J."/>
            <person name="Woo P.C."/>
            <person name="Lau S.K."/>
            <person name="Yuen K.-Y."/>
            <person name="Chow W.-N."/>
            <person name="Lin X."/>
        </authorList>
    </citation>
    <scope>NUCLEOTIDE SEQUENCE [LARGE SCALE GENOMIC DNA]</scope>
    <source>
        <strain evidence="8">PM1</strain>
    </source>
</reference>
<evidence type="ECO:0000256" key="4">
    <source>
        <dbReference type="ARBA" id="ARBA00023136"/>
    </source>
</evidence>
<feature type="transmembrane region" description="Helical" evidence="6">
    <location>
        <begin position="375"/>
        <end position="392"/>
    </location>
</feature>
<feature type="region of interest" description="Disordered" evidence="5">
    <location>
        <begin position="1"/>
        <end position="49"/>
    </location>
</feature>
<name>A0A093UYB1_TALMA</name>
<comment type="caution">
    <text evidence="8">The sequence shown here is derived from an EMBL/GenBank/DDBJ whole genome shotgun (WGS) entry which is preliminary data.</text>
</comment>
<evidence type="ECO:0000313" key="8">
    <source>
        <dbReference type="EMBL" id="KFX45277.1"/>
    </source>
</evidence>
<dbReference type="InterPro" id="IPR011701">
    <property type="entry name" value="MFS"/>
</dbReference>
<dbReference type="AlphaFoldDB" id="A0A093UYB1"/>
<feature type="transmembrane region" description="Helical" evidence="6">
    <location>
        <begin position="340"/>
        <end position="363"/>
    </location>
</feature>
<sequence length="661" mass="71478">MPNGFPNFRSVPEVYQRPRPIVKPTKPPVKSSAESFHSDTETLKDAPKKKSTLRSIIDGFGNRDLPLPLMLGLDRIAPSSTLRNTTMTRTVAGVLDNVQASHTSAQQDESQSTPCEKAAKSFNQSPPTNLETGNVEPSEPAKPGKKLSFYLAVLSLMLVILIVSLDATALSVAIPVITSDLNGTSLSAFWAGISFVLAVVIVQPIYTSVSDVLGRKVALYTGFILFTIGSIIFAVAHSMSILILGRVIQGLGGGGLDVLNEIIIADITTLKERPLYLGLMSVPMAIGTALGPILGAVFSENVTWRWIGWINLPIIAVSAPLAVLFLHLKPIEKSIWSRLASLDWIGLALFAIGITIFALPLSWGGALYPWSSWRTIVPLVIGIAILAVFAVYEARPAQPVFPYRIFRSRTAVVTLLGSFIHGMVLYTLLFYMPLFFESVFLETSLGSAISMLPLLCMVTAFSGLAAWVVEYVRHYRWEIWLGWVMLTAGTGLFAIWDAQSSLAIKASFQVIAGIGMGSLFTVLPMPMQASAPTAEDQGLAVGVLVSFRLFGALVGLAIGSTAFSSTFGYGIAGLGSNLPEAVAILKDPNQAIGFIPHLRQFQNLSPEELHAIQSVYRDSMQTIWYILTGFCAFGFLTSLLTASLTLETEELGRQHFDGDMA</sequence>
<organism evidence="8">
    <name type="scientific">Talaromyces marneffei PM1</name>
    <dbReference type="NCBI Taxonomy" id="1077442"/>
    <lineage>
        <taxon>Eukaryota</taxon>
        <taxon>Fungi</taxon>
        <taxon>Dikarya</taxon>
        <taxon>Ascomycota</taxon>
        <taxon>Pezizomycotina</taxon>
        <taxon>Eurotiomycetes</taxon>
        <taxon>Eurotiomycetidae</taxon>
        <taxon>Eurotiales</taxon>
        <taxon>Trichocomaceae</taxon>
        <taxon>Talaromyces</taxon>
        <taxon>Talaromyces sect. Talaromyces</taxon>
    </lineage>
</organism>
<feature type="transmembrane region" description="Helical" evidence="6">
    <location>
        <begin position="448"/>
        <end position="472"/>
    </location>
</feature>
<keyword evidence="2 6" id="KW-0812">Transmembrane</keyword>
<dbReference type="InterPro" id="IPR020846">
    <property type="entry name" value="MFS_dom"/>
</dbReference>
<evidence type="ECO:0000256" key="5">
    <source>
        <dbReference type="SAM" id="MobiDB-lite"/>
    </source>
</evidence>
<feature type="domain" description="Major facilitator superfamily (MFS) profile" evidence="7">
    <location>
        <begin position="152"/>
        <end position="591"/>
    </location>
</feature>